<reference evidence="7" key="1">
    <citation type="journal article" date="2011" name="Plant Biotechnol. (Sheffield)">
        <title>Isolation of cDNAs encoding tetrahydroxychalcone 2'-glucosyltransferase activity from carnation, cyclamen, and catharanthus.</title>
        <authorList>
            <person name="Togami J."/>
            <person name="Okuhara H."/>
            <person name="Nakamura N."/>
            <person name="Ishiguro K."/>
            <person name="Hirose C."/>
            <person name="Ochiai M."/>
            <person name="Fukui Y."/>
            <person name="Yamaguchi M."/>
            <person name="Tanaka Y."/>
        </authorList>
    </citation>
    <scope>NUCLEOTIDE SEQUENCE</scope>
</reference>
<dbReference type="CDD" id="cd03784">
    <property type="entry name" value="GT1_Gtf-like"/>
    <property type="match status" value="1"/>
</dbReference>
<evidence type="ECO:0000256" key="2">
    <source>
        <dbReference type="ARBA" id="ARBA00022676"/>
    </source>
</evidence>
<dbReference type="GO" id="GO:0080044">
    <property type="term" value="F:quercetin 7-O-glucosyltransferase activity"/>
    <property type="evidence" value="ECO:0007669"/>
    <property type="project" value="TreeGrafter"/>
</dbReference>
<proteinExistence type="evidence at transcript level"/>
<dbReference type="InterPro" id="IPR058980">
    <property type="entry name" value="Glyco_transf_N"/>
</dbReference>
<evidence type="ECO:0000256" key="5">
    <source>
        <dbReference type="RuleBase" id="RU362057"/>
    </source>
</evidence>
<sequence>MGSLLVEEGQSNNKNLHAICVPYPAQGHIKPMFQLAKLLHAHGFHITFVHTEYNFHRMLRARGPTSVDGLERFRFETIPDGLPPSDNPDVTQDIPSLCHAIMTTFHEPFKNLVRKLVNDSGSRSMNTFIVSDIVMPFTIDAAREVGNVPLVWLWTASGCGLLGYMQFRTLLNKGIVPFQDSKFLTDGTLDEIVDWVPDSMKGIQLKYIPTFFRITTNDDDFMFDFLMHSVETTAKSSAPVLMNTFDALEHDVLLDVSDSILGQTYTIGPLQFMLNNDSDDSLSFGSNLWKEDTDCLQWLDTKFPKSVVYISFGSITTMANENLVEFAWGIANSKQYFLWVLRPDLVSGENSVIPPEFLSETAERGMITSWCEQEQVLRHASVGAFLTHCGWNSTLDTVCGGVPVLCWPFFAEQQTNCWFGCRKWGIGMEIDSDVSRDEVEKQVRELMEGEKGVEMRKNAMQFRKLAEDAVDQTSCGSSYLNFDKFIKQILIPLQNQDN</sequence>
<dbReference type="EC" id="2.4.1.-" evidence="5"/>
<dbReference type="FunFam" id="3.40.50.2000:FF:000065">
    <property type="entry name" value="Glycosyltransferase"/>
    <property type="match status" value="1"/>
</dbReference>
<dbReference type="FunFam" id="3.40.50.2000:FF:000027">
    <property type="entry name" value="Glycosyltransferase"/>
    <property type="match status" value="1"/>
</dbReference>
<organism evidence="7">
    <name type="scientific">Dianthus caryophyllus</name>
    <name type="common">Carnation</name>
    <name type="synonym">Clove pink</name>
    <dbReference type="NCBI Taxonomy" id="3570"/>
    <lineage>
        <taxon>Eukaryota</taxon>
        <taxon>Viridiplantae</taxon>
        <taxon>Streptophyta</taxon>
        <taxon>Embryophyta</taxon>
        <taxon>Tracheophyta</taxon>
        <taxon>Spermatophyta</taxon>
        <taxon>Magnoliopsida</taxon>
        <taxon>eudicotyledons</taxon>
        <taxon>Gunneridae</taxon>
        <taxon>Pentapetalae</taxon>
        <taxon>Caryophyllales</taxon>
        <taxon>Caryophyllaceae</taxon>
        <taxon>Caryophylleae</taxon>
        <taxon>Dianthus</taxon>
    </lineage>
</organism>
<dbReference type="InterPro" id="IPR002213">
    <property type="entry name" value="UDP_glucos_trans"/>
</dbReference>
<keyword evidence="3 4" id="KW-0808">Transferase</keyword>
<dbReference type="SUPFAM" id="SSF53756">
    <property type="entry name" value="UDP-Glycosyltransferase/glycogen phosphorylase"/>
    <property type="match status" value="1"/>
</dbReference>
<dbReference type="Pfam" id="PF26168">
    <property type="entry name" value="Glyco_transf_N"/>
    <property type="match status" value="1"/>
</dbReference>
<feature type="domain" description="Glycosyltransferase N-terminal" evidence="6">
    <location>
        <begin position="18"/>
        <end position="148"/>
    </location>
</feature>
<comment type="similarity">
    <text evidence="1 4">Belongs to the UDP-glycosyltransferase family.</text>
</comment>
<dbReference type="GO" id="GO:0016104">
    <property type="term" value="P:triterpenoid biosynthetic process"/>
    <property type="evidence" value="ECO:0007669"/>
    <property type="project" value="UniProtKB-ARBA"/>
</dbReference>
<dbReference type="PANTHER" id="PTHR11926:SF774">
    <property type="entry name" value="UDP-GLYCOSYLTRANSFERASE 85A1-RELATED"/>
    <property type="match status" value="1"/>
</dbReference>
<dbReference type="Pfam" id="PF00201">
    <property type="entry name" value="UDPGT"/>
    <property type="match status" value="1"/>
</dbReference>
<dbReference type="EMBL" id="AB294389">
    <property type="protein sequence ID" value="BAF75889.1"/>
    <property type="molecule type" value="mRNA"/>
</dbReference>
<accession>A7M6J1</accession>
<dbReference type="PROSITE" id="PS00375">
    <property type="entry name" value="UDPGT"/>
    <property type="match status" value="1"/>
</dbReference>
<evidence type="ECO:0000313" key="7">
    <source>
        <dbReference type="EMBL" id="BAF75889.1"/>
    </source>
</evidence>
<dbReference type="GO" id="GO:0080043">
    <property type="term" value="F:quercetin 3-O-glucosyltransferase activity"/>
    <property type="evidence" value="ECO:0007669"/>
    <property type="project" value="TreeGrafter"/>
</dbReference>
<evidence type="ECO:0000256" key="1">
    <source>
        <dbReference type="ARBA" id="ARBA00009995"/>
    </source>
</evidence>
<evidence type="ECO:0000259" key="6">
    <source>
        <dbReference type="Pfam" id="PF26168"/>
    </source>
</evidence>
<dbReference type="AlphaFoldDB" id="A7M6J1"/>
<evidence type="ECO:0000256" key="4">
    <source>
        <dbReference type="RuleBase" id="RU003718"/>
    </source>
</evidence>
<dbReference type="CAZy" id="GT1">
    <property type="family name" value="Glycosyltransferase Family 1"/>
</dbReference>
<name>A7M6J1_DIACA</name>
<keyword evidence="2 4" id="KW-0328">Glycosyltransferase</keyword>
<evidence type="ECO:0000256" key="3">
    <source>
        <dbReference type="ARBA" id="ARBA00022679"/>
    </source>
</evidence>
<dbReference type="InterPro" id="IPR035595">
    <property type="entry name" value="UDP_glycos_trans_CS"/>
</dbReference>
<dbReference type="PANTHER" id="PTHR11926">
    <property type="entry name" value="GLUCOSYL/GLUCURONOSYL TRANSFERASES"/>
    <property type="match status" value="1"/>
</dbReference>
<gene>
    <name evidence="7" type="primary">DcS6D11</name>
</gene>
<protein>
    <recommendedName>
        <fullName evidence="5">Glycosyltransferase</fullName>
        <ecNumber evidence="5">2.4.1.-</ecNumber>
    </recommendedName>
</protein>
<dbReference type="Gene3D" id="3.40.50.2000">
    <property type="entry name" value="Glycogen Phosphorylase B"/>
    <property type="match status" value="2"/>
</dbReference>
<dbReference type="GO" id="GO:0016135">
    <property type="term" value="P:saponin biosynthetic process"/>
    <property type="evidence" value="ECO:0007669"/>
    <property type="project" value="UniProtKB-ARBA"/>
</dbReference>